<comment type="subunit">
    <text evidence="1">Monomer.</text>
</comment>
<feature type="compositionally biased region" description="Polar residues" evidence="6">
    <location>
        <begin position="98"/>
        <end position="113"/>
    </location>
</feature>
<dbReference type="PANTHER" id="PTHR24346">
    <property type="entry name" value="MAP/MICROTUBULE AFFINITY-REGULATING KINASE"/>
    <property type="match status" value="1"/>
</dbReference>
<evidence type="ECO:0000313" key="9">
    <source>
        <dbReference type="Proteomes" id="UP000187209"/>
    </source>
</evidence>
<evidence type="ECO:0000313" key="8">
    <source>
        <dbReference type="EMBL" id="OMJ80001.1"/>
    </source>
</evidence>
<evidence type="ECO:0000256" key="6">
    <source>
        <dbReference type="SAM" id="MobiDB-lite"/>
    </source>
</evidence>
<dbReference type="CDD" id="cd14003">
    <property type="entry name" value="STKc_AMPK-like"/>
    <property type="match status" value="1"/>
</dbReference>
<dbReference type="InterPro" id="IPR008271">
    <property type="entry name" value="Ser/Thr_kinase_AS"/>
</dbReference>
<dbReference type="InterPro" id="IPR011009">
    <property type="entry name" value="Kinase-like_dom_sf"/>
</dbReference>
<name>A0A1R2BTH9_9CILI</name>
<dbReference type="PANTHER" id="PTHR24346:SF30">
    <property type="entry name" value="MATERNAL EMBRYONIC LEUCINE ZIPPER KINASE"/>
    <property type="match status" value="1"/>
</dbReference>
<gene>
    <name evidence="8" type="ORF">SteCoe_19821</name>
</gene>
<organism evidence="8 9">
    <name type="scientific">Stentor coeruleus</name>
    <dbReference type="NCBI Taxonomy" id="5963"/>
    <lineage>
        <taxon>Eukaryota</taxon>
        <taxon>Sar</taxon>
        <taxon>Alveolata</taxon>
        <taxon>Ciliophora</taxon>
        <taxon>Postciliodesmatophora</taxon>
        <taxon>Heterotrichea</taxon>
        <taxon>Heterotrichida</taxon>
        <taxon>Stentoridae</taxon>
        <taxon>Stentor</taxon>
    </lineage>
</organism>
<sequence length="483" mass="55069">MEERAKLKTSKMLKRPASKLTKPIASSSKSSKTSPLDLKRKVQSQIKVNPVLKDSNSKYSIDNQENSLRPYTGAPHHRRVKSDPVPNSPYIPLKKPTKNTQAVKKTTNASSKPSRGHRRTNSDNENLKKIASNHFFISNTEEHDKDQIIESIRSSFLMGIPFVTTIDYYKIGKPLGKGAFGKVYLGVHKLSGLRVAVKTIEKSFMQDERTRKKVFQEVYIMNKIHDKNVIRLLELFESPRHLMIVLEYAGGGDLLQLLRARGKLSESEARPIFKQIVDAVIACHNEEIIHRDIKLDNILLNEEMTLIKLCDFGVSRVAKPGFKINEQCGTPAYLAPEIIVNEGYEPFFVDVWSMGILLYALLSATVPFKAKTIPELHKIILRGKYIFPDYFSECVKDFITEMLNPIPHLRIKLNDLKKHAWFSVDTLDSSFHSTKDSYTPNRHNNILNALREYGFLAEFVESSLKNRDINHATASYNLLDINM</sequence>
<dbReference type="PROSITE" id="PS00108">
    <property type="entry name" value="PROTEIN_KINASE_ST"/>
    <property type="match status" value="1"/>
</dbReference>
<dbReference type="SMART" id="SM00220">
    <property type="entry name" value="S_TKc"/>
    <property type="match status" value="1"/>
</dbReference>
<feature type="binding site" evidence="4">
    <location>
        <position position="198"/>
    </location>
    <ligand>
        <name>ATP</name>
        <dbReference type="ChEBI" id="CHEBI:30616"/>
    </ligand>
</feature>
<evidence type="ECO:0000256" key="1">
    <source>
        <dbReference type="ARBA" id="ARBA00011245"/>
    </source>
</evidence>
<feature type="compositionally biased region" description="Basic residues" evidence="6">
    <location>
        <begin position="7"/>
        <end position="17"/>
    </location>
</feature>
<dbReference type="PROSITE" id="PS50011">
    <property type="entry name" value="PROTEIN_KINASE_DOM"/>
    <property type="match status" value="1"/>
</dbReference>
<accession>A0A1R2BTH9</accession>
<feature type="compositionally biased region" description="Polar residues" evidence="6">
    <location>
        <begin position="57"/>
        <end position="69"/>
    </location>
</feature>
<feature type="region of interest" description="Disordered" evidence="6">
    <location>
        <begin position="1"/>
        <end position="127"/>
    </location>
</feature>
<dbReference type="GO" id="GO:0005737">
    <property type="term" value="C:cytoplasm"/>
    <property type="evidence" value="ECO:0007669"/>
    <property type="project" value="TreeGrafter"/>
</dbReference>
<evidence type="ECO:0000256" key="5">
    <source>
        <dbReference type="RuleBase" id="RU000304"/>
    </source>
</evidence>
<keyword evidence="5" id="KW-0723">Serine/threonine-protein kinase</keyword>
<comment type="caution">
    <text evidence="8">The sequence shown here is derived from an EMBL/GenBank/DDBJ whole genome shotgun (WGS) entry which is preliminary data.</text>
</comment>
<evidence type="ECO:0000256" key="3">
    <source>
        <dbReference type="ARBA" id="ARBA00022840"/>
    </source>
</evidence>
<evidence type="ECO:0000256" key="2">
    <source>
        <dbReference type="ARBA" id="ARBA00022741"/>
    </source>
</evidence>
<dbReference type="InterPro" id="IPR000719">
    <property type="entry name" value="Prot_kinase_dom"/>
</dbReference>
<evidence type="ECO:0000259" key="7">
    <source>
        <dbReference type="PROSITE" id="PS50011"/>
    </source>
</evidence>
<keyword evidence="9" id="KW-1185">Reference proteome</keyword>
<dbReference type="Pfam" id="PF00069">
    <property type="entry name" value="Pkinase"/>
    <property type="match status" value="1"/>
</dbReference>
<dbReference type="Gene3D" id="1.10.510.10">
    <property type="entry name" value="Transferase(Phosphotransferase) domain 1"/>
    <property type="match status" value="1"/>
</dbReference>
<dbReference type="GO" id="GO:0005524">
    <property type="term" value="F:ATP binding"/>
    <property type="evidence" value="ECO:0007669"/>
    <property type="project" value="UniProtKB-UniRule"/>
</dbReference>
<reference evidence="8 9" key="1">
    <citation type="submission" date="2016-11" db="EMBL/GenBank/DDBJ databases">
        <title>The macronuclear genome of Stentor coeruleus: a giant cell with tiny introns.</title>
        <authorList>
            <person name="Slabodnick M."/>
            <person name="Ruby J.G."/>
            <person name="Reiff S.B."/>
            <person name="Swart E.C."/>
            <person name="Gosai S."/>
            <person name="Prabakaran S."/>
            <person name="Witkowska E."/>
            <person name="Larue G.E."/>
            <person name="Fisher S."/>
            <person name="Freeman R.M."/>
            <person name="Gunawardena J."/>
            <person name="Chu W."/>
            <person name="Stover N.A."/>
            <person name="Gregory B.D."/>
            <person name="Nowacki M."/>
            <person name="Derisi J."/>
            <person name="Roy S.W."/>
            <person name="Marshall W.F."/>
            <person name="Sood P."/>
        </authorList>
    </citation>
    <scope>NUCLEOTIDE SEQUENCE [LARGE SCALE GENOMIC DNA]</scope>
    <source>
        <strain evidence="8">WM001</strain>
    </source>
</reference>
<keyword evidence="3 4" id="KW-0067">ATP-binding</keyword>
<protein>
    <recommendedName>
        <fullName evidence="7">Protein kinase domain-containing protein</fullName>
    </recommendedName>
</protein>
<comment type="similarity">
    <text evidence="5">Belongs to the protein kinase superfamily.</text>
</comment>
<dbReference type="OrthoDB" id="295513at2759"/>
<dbReference type="EMBL" id="MPUH01000443">
    <property type="protein sequence ID" value="OMJ80001.1"/>
    <property type="molecule type" value="Genomic_DNA"/>
</dbReference>
<dbReference type="FunFam" id="1.10.510.10:FF:000571">
    <property type="entry name" value="Maternal embryonic leucine zipper kinase"/>
    <property type="match status" value="1"/>
</dbReference>
<dbReference type="GO" id="GO:0035556">
    <property type="term" value="P:intracellular signal transduction"/>
    <property type="evidence" value="ECO:0007669"/>
    <property type="project" value="TreeGrafter"/>
</dbReference>
<keyword evidence="2 4" id="KW-0547">Nucleotide-binding</keyword>
<dbReference type="SUPFAM" id="SSF56112">
    <property type="entry name" value="Protein kinase-like (PK-like)"/>
    <property type="match status" value="1"/>
</dbReference>
<dbReference type="GO" id="GO:0004674">
    <property type="term" value="F:protein serine/threonine kinase activity"/>
    <property type="evidence" value="ECO:0007669"/>
    <property type="project" value="UniProtKB-KW"/>
</dbReference>
<feature type="domain" description="Protein kinase" evidence="7">
    <location>
        <begin position="169"/>
        <end position="422"/>
    </location>
</feature>
<dbReference type="AlphaFoldDB" id="A0A1R2BTH9"/>
<dbReference type="InterPro" id="IPR017441">
    <property type="entry name" value="Protein_kinase_ATP_BS"/>
</dbReference>
<keyword evidence="5" id="KW-0418">Kinase</keyword>
<proteinExistence type="inferred from homology"/>
<keyword evidence="5" id="KW-0808">Transferase</keyword>
<dbReference type="Proteomes" id="UP000187209">
    <property type="component" value="Unassembled WGS sequence"/>
</dbReference>
<evidence type="ECO:0000256" key="4">
    <source>
        <dbReference type="PROSITE-ProRule" id="PRU10141"/>
    </source>
</evidence>
<dbReference type="PROSITE" id="PS00107">
    <property type="entry name" value="PROTEIN_KINASE_ATP"/>
    <property type="match status" value="1"/>
</dbReference>
<dbReference type="FunFam" id="3.30.200.20:FF:000042">
    <property type="entry name" value="Aurora kinase A"/>
    <property type="match status" value="1"/>
</dbReference>